<dbReference type="InterPro" id="IPR011020">
    <property type="entry name" value="HTTM-like"/>
</dbReference>
<keyword evidence="3 5" id="KW-1133">Transmembrane helix</keyword>
<keyword evidence="2 5" id="KW-0812">Transmembrane</keyword>
<gene>
    <name evidence="7" type="ordered locus">Sinac_0634</name>
</gene>
<dbReference type="EMBL" id="CP003364">
    <property type="protein sequence ID" value="AGA25049.1"/>
    <property type="molecule type" value="Genomic_DNA"/>
</dbReference>
<evidence type="ECO:0000256" key="2">
    <source>
        <dbReference type="ARBA" id="ARBA00022692"/>
    </source>
</evidence>
<feature type="transmembrane region" description="Helical" evidence="5">
    <location>
        <begin position="38"/>
        <end position="56"/>
    </location>
</feature>
<evidence type="ECO:0000256" key="1">
    <source>
        <dbReference type="ARBA" id="ARBA00004127"/>
    </source>
</evidence>
<feature type="transmembrane region" description="Helical" evidence="5">
    <location>
        <begin position="99"/>
        <end position="126"/>
    </location>
</feature>
<dbReference type="eggNOG" id="COG3011">
    <property type="taxonomic scope" value="Bacteria"/>
</dbReference>
<evidence type="ECO:0000256" key="4">
    <source>
        <dbReference type="ARBA" id="ARBA00023136"/>
    </source>
</evidence>
<dbReference type="GO" id="GO:0012505">
    <property type="term" value="C:endomembrane system"/>
    <property type="evidence" value="ECO:0007669"/>
    <property type="project" value="UniProtKB-SubCell"/>
</dbReference>
<dbReference type="InterPro" id="IPR007263">
    <property type="entry name" value="DCC1-like"/>
</dbReference>
<dbReference type="KEGG" id="saci:Sinac_0634"/>
<evidence type="ECO:0000313" key="8">
    <source>
        <dbReference type="Proteomes" id="UP000010798"/>
    </source>
</evidence>
<reference evidence="7 8" key="1">
    <citation type="submission" date="2012-02" db="EMBL/GenBank/DDBJ databases">
        <title>Complete sequence of chromosome of Singulisphaera acidiphila DSM 18658.</title>
        <authorList>
            <consortium name="US DOE Joint Genome Institute (JGI-PGF)"/>
            <person name="Lucas S."/>
            <person name="Copeland A."/>
            <person name="Lapidus A."/>
            <person name="Glavina del Rio T."/>
            <person name="Dalin E."/>
            <person name="Tice H."/>
            <person name="Bruce D."/>
            <person name="Goodwin L."/>
            <person name="Pitluck S."/>
            <person name="Peters L."/>
            <person name="Ovchinnikova G."/>
            <person name="Chertkov O."/>
            <person name="Kyrpides N."/>
            <person name="Mavromatis K."/>
            <person name="Ivanova N."/>
            <person name="Brettin T."/>
            <person name="Detter J.C."/>
            <person name="Han C."/>
            <person name="Larimer F."/>
            <person name="Land M."/>
            <person name="Hauser L."/>
            <person name="Markowitz V."/>
            <person name="Cheng J.-F."/>
            <person name="Hugenholtz P."/>
            <person name="Woyke T."/>
            <person name="Wu D."/>
            <person name="Tindall B."/>
            <person name="Pomrenke H."/>
            <person name="Brambilla E."/>
            <person name="Klenk H.-P."/>
            <person name="Eisen J.A."/>
        </authorList>
    </citation>
    <scope>NUCLEOTIDE SEQUENCE [LARGE SCALE GENOMIC DNA]</scope>
    <source>
        <strain evidence="8">ATCC BAA-1392 / DSM 18658 / VKM B-2454 / MOB10</strain>
    </source>
</reference>
<evidence type="ECO:0000259" key="6">
    <source>
        <dbReference type="SMART" id="SM00752"/>
    </source>
</evidence>
<keyword evidence="4 5" id="KW-0472">Membrane</keyword>
<sequence length="461" mass="50140">MRRFLNSLVEYPASLGSAILRGWNGFFFTPADPTALGLIRLGVGALLFWSLLVYGLDLQAFFGSAGWADPESVRFVNRMQAPAAWSFWFHVPDSLLRPVWVACLVIVAMFTVGLWSRVTAVLAWVIVVSISRRVPVSLFGFDQIVSAWTLYLAFTFASGQAVSLDRFLARYRLARAAVARRRQDGRWVVPSGQPEPSVSANLALRLIQLHLVLIYGMAGLAKLQGPGWWSGTAIWGVLASAEFGQFDLTWLAAYPWLLNLMTHAALAFELGYPILIWVPVLRPLVLLTAVLMHVGIAISAPGLTEFGLAMFAGNLAFVSGPWLRSLVVGDAQPAGRVLYDGACPRCRASMALLTAGDPDRVLEPVDLTAVDVTTVHPNLTKSACIKAMHLVRADGRIDVGYDAVVTLSRWIPLFWPLGLIGSLPILSRGGHRAYNAIAASRPRDVPCTDDVCGIHPPSSVA</sequence>
<dbReference type="Proteomes" id="UP000010798">
    <property type="component" value="Chromosome"/>
</dbReference>
<evidence type="ECO:0000256" key="3">
    <source>
        <dbReference type="ARBA" id="ARBA00022989"/>
    </source>
</evidence>
<dbReference type="PANTHER" id="PTHR39535:SF2">
    <property type="entry name" value="HTTM DOMAIN-CONTAINING PROTEIN"/>
    <property type="match status" value="1"/>
</dbReference>
<dbReference type="STRING" id="886293.Sinac_0634"/>
<dbReference type="HOGENOM" id="CLU_558697_0_0_0"/>
<dbReference type="Pfam" id="PF04134">
    <property type="entry name" value="DCC1-like"/>
    <property type="match status" value="1"/>
</dbReference>
<evidence type="ECO:0000256" key="5">
    <source>
        <dbReference type="SAM" id="Phobius"/>
    </source>
</evidence>
<proteinExistence type="predicted"/>
<dbReference type="RefSeq" id="WP_015244232.1">
    <property type="nucleotide sequence ID" value="NC_019892.1"/>
</dbReference>
<protein>
    <recommendedName>
        <fullName evidence="6">HTTM-like domain-containing protein</fullName>
    </recommendedName>
</protein>
<comment type="subcellular location">
    <subcellularLocation>
        <location evidence="1">Endomembrane system</location>
        <topology evidence="1">Multi-pass membrane protein</topology>
    </subcellularLocation>
</comment>
<dbReference type="SMART" id="SM00752">
    <property type="entry name" value="HTTM"/>
    <property type="match status" value="1"/>
</dbReference>
<keyword evidence="8" id="KW-1185">Reference proteome</keyword>
<feature type="transmembrane region" description="Helical" evidence="5">
    <location>
        <begin position="138"/>
        <end position="157"/>
    </location>
</feature>
<feature type="domain" description="HTTM-like" evidence="6">
    <location>
        <begin position="28"/>
        <end position="322"/>
    </location>
</feature>
<dbReference type="InterPro" id="IPR052964">
    <property type="entry name" value="Sporulation_signal_mat"/>
</dbReference>
<accession>L0D6L5</accession>
<name>L0D6L5_SINAD</name>
<dbReference type="GO" id="GO:0015035">
    <property type="term" value="F:protein-disulfide reductase activity"/>
    <property type="evidence" value="ECO:0007669"/>
    <property type="project" value="InterPro"/>
</dbReference>
<organism evidence="7 8">
    <name type="scientific">Singulisphaera acidiphila (strain ATCC BAA-1392 / DSM 18658 / VKM B-2454 / MOB10)</name>
    <dbReference type="NCBI Taxonomy" id="886293"/>
    <lineage>
        <taxon>Bacteria</taxon>
        <taxon>Pseudomonadati</taxon>
        <taxon>Planctomycetota</taxon>
        <taxon>Planctomycetia</taxon>
        <taxon>Isosphaerales</taxon>
        <taxon>Isosphaeraceae</taxon>
        <taxon>Singulisphaera</taxon>
    </lineage>
</organism>
<dbReference type="PANTHER" id="PTHR39535">
    <property type="entry name" value="SPORULATION-DELAYING PROTEIN SDPB"/>
    <property type="match status" value="1"/>
</dbReference>
<evidence type="ECO:0000313" key="7">
    <source>
        <dbReference type="EMBL" id="AGA25049.1"/>
    </source>
</evidence>
<dbReference type="AlphaFoldDB" id="L0D6L5"/>